<comment type="caution">
    <text evidence="4">The sequence shown here is derived from an EMBL/GenBank/DDBJ whole genome shotgun (WGS) entry which is preliminary data.</text>
</comment>
<name>A0A919WD85_9ACTN</name>
<dbReference type="InterPro" id="IPR029033">
    <property type="entry name" value="His_PPase_superfam"/>
</dbReference>
<dbReference type="Proteomes" id="UP000677082">
    <property type="component" value="Unassembled WGS sequence"/>
</dbReference>
<dbReference type="InterPro" id="IPR050275">
    <property type="entry name" value="PGM_Phosphatase"/>
</dbReference>
<dbReference type="Gene3D" id="3.40.50.1240">
    <property type="entry name" value="Phosphoglycerate mutase-like"/>
    <property type="match status" value="1"/>
</dbReference>
<evidence type="ECO:0000256" key="2">
    <source>
        <dbReference type="ARBA" id="ARBA00023235"/>
    </source>
</evidence>
<evidence type="ECO:0008006" key="6">
    <source>
        <dbReference type="Google" id="ProtNLM"/>
    </source>
</evidence>
<evidence type="ECO:0000256" key="1">
    <source>
        <dbReference type="ARBA" id="ARBA00023152"/>
    </source>
</evidence>
<proteinExistence type="predicted"/>
<evidence type="ECO:0000313" key="4">
    <source>
        <dbReference type="EMBL" id="GIM97943.1"/>
    </source>
</evidence>
<dbReference type="PROSITE" id="PS00175">
    <property type="entry name" value="PG_MUTASE"/>
    <property type="match status" value="1"/>
</dbReference>
<gene>
    <name evidence="4" type="ORF">Ato02nite_097360</name>
</gene>
<dbReference type="Pfam" id="PF00300">
    <property type="entry name" value="His_Phos_1"/>
    <property type="match status" value="1"/>
</dbReference>
<dbReference type="GO" id="GO:0016791">
    <property type="term" value="F:phosphatase activity"/>
    <property type="evidence" value="ECO:0007669"/>
    <property type="project" value="TreeGrafter"/>
</dbReference>
<feature type="binding site" evidence="3">
    <location>
        <begin position="11"/>
        <end position="18"/>
    </location>
    <ligand>
        <name>substrate</name>
    </ligand>
</feature>
<organism evidence="4 5">
    <name type="scientific">Paractinoplanes toevensis</name>
    <dbReference type="NCBI Taxonomy" id="571911"/>
    <lineage>
        <taxon>Bacteria</taxon>
        <taxon>Bacillati</taxon>
        <taxon>Actinomycetota</taxon>
        <taxon>Actinomycetes</taxon>
        <taxon>Micromonosporales</taxon>
        <taxon>Micromonosporaceae</taxon>
        <taxon>Paractinoplanes</taxon>
    </lineage>
</organism>
<reference evidence="4 5" key="1">
    <citation type="submission" date="2021-03" db="EMBL/GenBank/DDBJ databases">
        <title>Whole genome shotgun sequence of Actinoplanes toevensis NBRC 105298.</title>
        <authorList>
            <person name="Komaki H."/>
            <person name="Tamura T."/>
        </authorList>
    </citation>
    <scope>NUCLEOTIDE SEQUENCE [LARGE SCALE GENOMIC DNA]</scope>
    <source>
        <strain evidence="4 5">NBRC 105298</strain>
    </source>
</reference>
<keyword evidence="1" id="KW-0324">Glycolysis</keyword>
<dbReference type="CDD" id="cd07067">
    <property type="entry name" value="HP_PGM_like"/>
    <property type="match status" value="1"/>
</dbReference>
<dbReference type="PANTHER" id="PTHR48100">
    <property type="entry name" value="BROAD-SPECIFICITY PHOSPHATASE YOR283W-RELATED"/>
    <property type="match status" value="1"/>
</dbReference>
<dbReference type="SMART" id="SM00855">
    <property type="entry name" value="PGAM"/>
    <property type="match status" value="1"/>
</dbReference>
<dbReference type="InterPro" id="IPR001345">
    <property type="entry name" value="PG/BPGM_mutase_AS"/>
</dbReference>
<dbReference type="AlphaFoldDB" id="A0A919WD85"/>
<keyword evidence="2" id="KW-0413">Isomerase</keyword>
<dbReference type="PANTHER" id="PTHR48100:SF1">
    <property type="entry name" value="HISTIDINE PHOSPHATASE FAMILY PROTEIN-RELATED"/>
    <property type="match status" value="1"/>
</dbReference>
<dbReference type="RefSeq" id="WP_213013562.1">
    <property type="nucleotide sequence ID" value="NZ_BOQN01000173.1"/>
</dbReference>
<dbReference type="EMBL" id="BOQN01000173">
    <property type="protein sequence ID" value="GIM97943.1"/>
    <property type="molecule type" value="Genomic_DNA"/>
</dbReference>
<dbReference type="InterPro" id="IPR013078">
    <property type="entry name" value="His_Pase_superF_clade-1"/>
</dbReference>
<evidence type="ECO:0000313" key="5">
    <source>
        <dbReference type="Proteomes" id="UP000677082"/>
    </source>
</evidence>
<protein>
    <recommendedName>
        <fullName evidence="6">Phosphoglycerate mutase</fullName>
    </recommendedName>
</protein>
<evidence type="ECO:0000256" key="3">
    <source>
        <dbReference type="PIRSR" id="PIRSR613078-2"/>
    </source>
</evidence>
<sequence length="217" mass="23956">MAVTTELVLARHGEANNNATGTVGGERGCTGLSPQGREQAHRLALRLTHEHAEHPFDAFYGTPRRRVRDTATIIGQALSLTATVVDALRGPDHGDADGRPWHEVKTAFGGPPQHNPDRPYATGSETWNQYLKRATTALQQILDRHAGQRILIAAHGETIEATHVLLLQLPAEVRLGLGFVTDHTGVTRWQHHVNRFDRHVWMLAAHNDTRHLANPHG</sequence>
<dbReference type="GO" id="GO:0005737">
    <property type="term" value="C:cytoplasm"/>
    <property type="evidence" value="ECO:0007669"/>
    <property type="project" value="TreeGrafter"/>
</dbReference>
<feature type="binding site" evidence="3">
    <location>
        <position position="66"/>
    </location>
    <ligand>
        <name>substrate</name>
    </ligand>
</feature>
<dbReference type="SUPFAM" id="SSF53254">
    <property type="entry name" value="Phosphoglycerate mutase-like"/>
    <property type="match status" value="1"/>
</dbReference>
<accession>A0A919WD85</accession>
<keyword evidence="5" id="KW-1185">Reference proteome</keyword>